<dbReference type="EMBL" id="CSAD01000664">
    <property type="protein sequence ID" value="COW27770.1"/>
    <property type="molecule type" value="Genomic_DNA"/>
</dbReference>
<evidence type="ECO:0000313" key="28">
    <source>
        <dbReference type="Proteomes" id="UP000300237"/>
    </source>
</evidence>
<evidence type="ECO:0000313" key="11">
    <source>
        <dbReference type="EMBL" id="COX91970.1"/>
    </source>
</evidence>
<dbReference type="EMBL" id="CNFT01000991">
    <property type="protein sequence ID" value="CKS68267.1"/>
    <property type="molecule type" value="Genomic_DNA"/>
</dbReference>
<evidence type="ECO:0000313" key="5">
    <source>
        <dbReference type="EMBL" id="CKS68267.1"/>
    </source>
</evidence>
<evidence type="ECO:0000313" key="12">
    <source>
        <dbReference type="EMBL" id="OMH58556.1"/>
    </source>
</evidence>
<dbReference type="Proteomes" id="UP000050164">
    <property type="component" value="Unassembled WGS sequence"/>
</dbReference>
<reference evidence="15 16" key="3">
    <citation type="submission" date="2015-03" db="EMBL/GenBank/DDBJ databases">
        <authorList>
            <consortium name="Pathogen Informatics"/>
        </authorList>
    </citation>
    <scope>NUCLEOTIDE SEQUENCE [LARGE SCALE GENOMIC DNA]</scope>
    <source>
        <strain evidence="4 23">Bir 172</strain>
        <strain evidence="5 25">Bir 185</strain>
        <strain evidence="3 24">Bir 187</strain>
        <strain evidence="6 17">D00501624</strain>
        <strain evidence="9 19">G09801536</strain>
        <strain evidence="1 21">G09901357</strain>
        <strain evidence="2 20">H09601792</strain>
        <strain evidence="15">K00500041</strain>
        <strain evidence="11 18">M09401471</strain>
        <strain evidence="16">N09902308</strain>
        <strain evidence="8 22">P00601463</strain>
    </source>
</reference>
<dbReference type="EMBL" id="CSAJ01001371">
    <property type="protein sequence ID" value="COX91970.1"/>
    <property type="molecule type" value="Genomic_DNA"/>
</dbReference>
<evidence type="ECO:0000313" key="1">
    <source>
        <dbReference type="EMBL" id="CFE46693.1"/>
    </source>
</evidence>
<dbReference type="EMBL" id="QTBD01000139">
    <property type="protein sequence ID" value="REQ52874.1"/>
    <property type="molecule type" value="Genomic_DNA"/>
</dbReference>
<evidence type="ECO:0000313" key="10">
    <source>
        <dbReference type="EMBL" id="COX00771.1"/>
    </source>
</evidence>
<dbReference type="EMBL" id="LR027516">
    <property type="protein sequence ID" value="VCU48906.1"/>
    <property type="molecule type" value="Genomic_DNA"/>
</dbReference>
<dbReference type="Proteomes" id="UP000038802">
    <property type="component" value="Unassembled WGS sequence"/>
</dbReference>
<evidence type="ECO:0000313" key="9">
    <source>
        <dbReference type="EMBL" id="COW27770.1"/>
    </source>
</evidence>
<reference evidence="12 26" key="4">
    <citation type="submission" date="2016-04" db="EMBL/GenBank/DDBJ databases">
        <authorList>
            <person name="Bigi M."/>
            <person name="Bigi F."/>
            <person name="Soria M.A."/>
        </authorList>
    </citation>
    <scope>NUCLEOTIDE SEQUENCE [LARGE SCALE GENOMIC DNA]</scope>
    <source>
        <strain evidence="12 26">6548</strain>
    </source>
</reference>
<reference evidence="7" key="1">
    <citation type="submission" date="2015-03" db="EMBL/GenBank/DDBJ databases">
        <authorList>
            <person name="Murphy D."/>
        </authorList>
    </citation>
    <scope>NUCLEOTIDE SEQUENCE [LARGE SCALE GENOMIC DNA]</scope>
    <source>
        <strain evidence="7">K00500041</strain>
    </source>
</reference>
<evidence type="ECO:0000313" key="15">
    <source>
        <dbReference type="Proteomes" id="UP000038802"/>
    </source>
</evidence>
<reference evidence="12 26" key="6">
    <citation type="submission" date="2017-02" db="EMBL/GenBank/DDBJ databases">
        <title>Protein polymorphisms may explain contrasting epidemiological fitness of two variants of a multidrug-resistant Mycobacterium tuberculosis strain.</title>
        <authorList>
            <person name="Bigi M.M."/>
            <person name="Lopez B."/>
            <person name="Blanco F.C."/>
            <person name="Sasiain M.C."/>
            <person name="De La Barrera S."/>
            <person name="Ritacco V."/>
            <person name="Bigi F."/>
            <person name="Soria M.A."/>
        </authorList>
    </citation>
    <scope>NUCLEOTIDE SEQUENCE [LARGE SCALE GENOMIC DNA]</scope>
    <source>
        <strain evidence="12 26">6548</strain>
    </source>
</reference>
<proteinExistence type="predicted"/>
<dbReference type="Proteomes" id="UP000048600">
    <property type="component" value="Unassembled WGS sequence"/>
</dbReference>
<evidence type="ECO:0000313" key="22">
    <source>
        <dbReference type="Proteomes" id="UP000048600"/>
    </source>
</evidence>
<dbReference type="Proteomes" id="UP000039217">
    <property type="component" value="Unassembled WGS sequence"/>
</dbReference>
<evidence type="ECO:0000313" key="17">
    <source>
        <dbReference type="Proteomes" id="UP000039217"/>
    </source>
</evidence>
<evidence type="ECO:0000313" key="25">
    <source>
        <dbReference type="Proteomes" id="UP000050164"/>
    </source>
</evidence>
<gene>
    <name evidence="12" type="ORF">A4S10_00709</name>
    <name evidence="14" type="ORF">DKC2_0714</name>
    <name evidence="13" type="ORF">DSJ38_09545</name>
    <name evidence="6" type="ORF">ERS007661_00036</name>
    <name evidence="9" type="ORF">ERS007679_03534</name>
    <name evidence="1" type="ORF">ERS007681_04151</name>
    <name evidence="2" type="ORF">ERS007688_01898</name>
    <name evidence="7" type="ORF">ERS007703_00846</name>
    <name evidence="11" type="ORF">ERS007720_05005</name>
    <name evidence="10" type="ORF">ERS007739_00502</name>
    <name evidence="8" type="ORF">ERS007741_00068</name>
    <name evidence="4" type="ORF">ERS027646_01768</name>
    <name evidence="5" type="ORF">ERS027659_03433</name>
    <name evidence="3" type="ORF">ERS027661_02604</name>
</gene>
<evidence type="ECO:0000313" key="6">
    <source>
        <dbReference type="EMBL" id="CNU08917.1"/>
    </source>
</evidence>
<evidence type="ECO:0000313" key="24">
    <source>
        <dbReference type="Proteomes" id="UP000049023"/>
    </source>
</evidence>
<evidence type="ECO:0000313" key="13">
    <source>
        <dbReference type="EMBL" id="REQ52874.1"/>
    </source>
</evidence>
<reference evidence="13 27" key="5">
    <citation type="journal article" date="2017" name="N. Engl. J. Med.">
        <title>Transmission of Extensively Drug-Resistant Tuberculosis in South Africa.</title>
        <authorList>
            <person name="Shah N.S."/>
            <person name="Auld S.C."/>
            <person name="Brust J.C."/>
            <person name="Mathema B."/>
            <person name="Ismail N."/>
            <person name="Moodley P."/>
            <person name="Mlisana K."/>
            <person name="Allana S."/>
            <person name="Campbell A."/>
            <person name="Mthiyane T."/>
            <person name="Morris N."/>
            <person name="Mpangase P."/>
            <person name="van der Meulen H."/>
            <person name="Omar S.V."/>
            <person name="Brown T.S."/>
            <person name="Narechania A."/>
            <person name="Shaskina E."/>
            <person name="Kapwata T."/>
            <person name="Kreiswirth B."/>
            <person name="Gandhi N.R."/>
        </authorList>
    </citation>
    <scope>NUCLEOTIDE SEQUENCE [LARGE SCALE GENOMIC DNA]</scope>
    <source>
        <strain evidence="13 27">32301_S10</strain>
    </source>
</reference>
<dbReference type="EMBL" id="CHKL01000003">
    <property type="protein sequence ID" value="COV51321.1"/>
    <property type="molecule type" value="Genomic_DNA"/>
</dbReference>
<dbReference type="EMBL" id="CNFU01000570">
    <property type="protein sequence ID" value="CKS11108.1"/>
    <property type="molecule type" value="Genomic_DNA"/>
</dbReference>
<dbReference type="EMBL" id="LWDQ01000001">
    <property type="protein sequence ID" value="OMH58556.1"/>
    <property type="molecule type" value="Genomic_DNA"/>
</dbReference>
<evidence type="ECO:0000313" key="14">
    <source>
        <dbReference type="EMBL" id="VCU48906.1"/>
    </source>
</evidence>
<evidence type="ECO:0000313" key="27">
    <source>
        <dbReference type="Proteomes" id="UP000256381"/>
    </source>
</evidence>
<dbReference type="Proteomes" id="UP000046947">
    <property type="component" value="Unassembled WGS sequence"/>
</dbReference>
<evidence type="ECO:0000313" key="8">
    <source>
        <dbReference type="EMBL" id="COV51321.1"/>
    </source>
</evidence>
<dbReference type="Proteomes" id="UP000048289">
    <property type="component" value="Unassembled WGS sequence"/>
</dbReference>
<accession>A0A066S8L8</accession>
<dbReference type="EMBL" id="CSBK01000143">
    <property type="protein sequence ID" value="COX00771.1"/>
    <property type="molecule type" value="Genomic_DNA"/>
</dbReference>
<organism evidence="10 16">
    <name type="scientific">Mycobacterium tuberculosis</name>
    <dbReference type="NCBI Taxonomy" id="1773"/>
    <lineage>
        <taxon>Bacteria</taxon>
        <taxon>Bacillati</taxon>
        <taxon>Actinomycetota</taxon>
        <taxon>Actinomycetes</taxon>
        <taxon>Mycobacteriales</taxon>
        <taxon>Mycobacteriaceae</taxon>
        <taxon>Mycobacterium</taxon>
        <taxon>Mycobacterium tuberculosis complex</taxon>
    </lineage>
</organism>
<evidence type="ECO:0000313" key="16">
    <source>
        <dbReference type="Proteomes" id="UP000039021"/>
    </source>
</evidence>
<dbReference type="EMBL" id="CSAE01000059">
    <property type="protein sequence ID" value="COV21801.1"/>
    <property type="molecule type" value="Genomic_DNA"/>
</dbReference>
<evidence type="ECO:0000313" key="26">
    <source>
        <dbReference type="Proteomes" id="UP000189452"/>
    </source>
</evidence>
<protein>
    <submittedName>
        <fullName evidence="10">Uncharacterized protein</fullName>
    </submittedName>
</protein>
<dbReference type="EMBL" id="CFOH01000273">
    <property type="protein sequence ID" value="CFE51309.1"/>
    <property type="molecule type" value="Genomic_DNA"/>
</dbReference>
<reference evidence="10" key="2">
    <citation type="submission" date="2015-03" db="EMBL/GenBank/DDBJ databases">
        <authorList>
            <consortium name="Pathogen Informatics"/>
            <person name="Murphy D."/>
        </authorList>
    </citation>
    <scope>NUCLEOTIDE SEQUENCE</scope>
    <source>
        <strain evidence="10">N09902308</strain>
    </source>
</reference>
<dbReference type="AlphaFoldDB" id="A0A066S8L8"/>
<evidence type="ECO:0000313" key="7">
    <source>
        <dbReference type="EMBL" id="COV21801.1"/>
    </source>
</evidence>
<evidence type="ECO:0000313" key="2">
    <source>
        <dbReference type="EMBL" id="CFE51309.1"/>
    </source>
</evidence>
<evidence type="ECO:0000313" key="20">
    <source>
        <dbReference type="Proteomes" id="UP000046947"/>
    </source>
</evidence>
<dbReference type="PATRIC" id="fig|1773.211.peg.1005"/>
<dbReference type="EMBL" id="CQQC01000004">
    <property type="protein sequence ID" value="CNU08917.1"/>
    <property type="molecule type" value="Genomic_DNA"/>
</dbReference>
<evidence type="ECO:0000313" key="18">
    <source>
        <dbReference type="Proteomes" id="UP000044938"/>
    </source>
</evidence>
<name>A0A066S8L8_MYCTX</name>
<dbReference type="Proteomes" id="UP000039021">
    <property type="component" value="Unassembled WGS sequence"/>
</dbReference>
<dbReference type="EMBL" id="CFOE01000905">
    <property type="protein sequence ID" value="CFE46693.1"/>
    <property type="molecule type" value="Genomic_DNA"/>
</dbReference>
<dbReference type="Proteomes" id="UP000048948">
    <property type="component" value="Unassembled WGS sequence"/>
</dbReference>
<evidence type="ECO:0000313" key="23">
    <source>
        <dbReference type="Proteomes" id="UP000048948"/>
    </source>
</evidence>
<evidence type="ECO:0000313" key="3">
    <source>
        <dbReference type="EMBL" id="CKS11108.1"/>
    </source>
</evidence>
<dbReference type="Proteomes" id="UP000256381">
    <property type="component" value="Unassembled WGS sequence"/>
</dbReference>
<evidence type="ECO:0000313" key="19">
    <source>
        <dbReference type="Proteomes" id="UP000045842"/>
    </source>
</evidence>
<sequence length="76" mass="8520">MHGGLIDSTASIWSYCPRPDSQPWQAATRAFSPEATKGAMRALWVSQREDLTADAKRVNLLGSMRRMWPKEVEIAS</sequence>
<dbReference type="EMBL" id="CNGE01000281">
    <property type="protein sequence ID" value="CKS38833.1"/>
    <property type="molecule type" value="Genomic_DNA"/>
</dbReference>
<dbReference type="Proteomes" id="UP000300237">
    <property type="component" value="Chromosome"/>
</dbReference>
<dbReference type="Proteomes" id="UP000045842">
    <property type="component" value="Unassembled WGS sequence"/>
</dbReference>
<reference evidence="13" key="7">
    <citation type="submission" date="2018-07" db="EMBL/GenBank/DDBJ databases">
        <authorList>
            <person name="Shah S."/>
            <person name="Brown T."/>
            <person name="Auld S."/>
            <person name="Bratton K."/>
            <person name="Narechania A."/>
            <person name="Mathema B."/>
            <person name="Gandhi N."/>
        </authorList>
    </citation>
    <scope>NUCLEOTIDE SEQUENCE</scope>
    <source>
        <strain evidence="13">32301_S10</strain>
    </source>
</reference>
<evidence type="ECO:0000313" key="4">
    <source>
        <dbReference type="EMBL" id="CKS38833.1"/>
    </source>
</evidence>
<dbReference type="Proteomes" id="UP000044938">
    <property type="component" value="Unassembled WGS sequence"/>
</dbReference>
<reference evidence="14 28" key="8">
    <citation type="submission" date="2018-08" db="EMBL/GenBank/DDBJ databases">
        <authorList>
            <person name="Fokvardsen B D."/>
            <person name="Norman A."/>
        </authorList>
    </citation>
    <scope>NUCLEOTIDE SEQUENCE [LARGE SCALE GENOMIC DNA]</scope>
    <source>
        <strain evidence="14 28">DKC2</strain>
    </source>
</reference>
<dbReference type="Proteomes" id="UP000049023">
    <property type="component" value="Unassembled WGS sequence"/>
</dbReference>
<evidence type="ECO:0000313" key="21">
    <source>
        <dbReference type="Proteomes" id="UP000048289"/>
    </source>
</evidence>
<dbReference type="STRING" id="1806.RN08_0742"/>
<dbReference type="Proteomes" id="UP000189452">
    <property type="component" value="Chromosome"/>
</dbReference>